<accession>A0A919WD16</accession>
<reference evidence="1 2" key="1">
    <citation type="submission" date="2021-03" db="EMBL/GenBank/DDBJ databases">
        <title>Whole genome shotgun sequence of Actinoplanes toevensis NBRC 105298.</title>
        <authorList>
            <person name="Komaki H."/>
            <person name="Tamura T."/>
        </authorList>
    </citation>
    <scope>NUCLEOTIDE SEQUENCE [LARGE SCALE GENOMIC DNA]</scope>
    <source>
        <strain evidence="1 2">NBRC 105298</strain>
    </source>
</reference>
<evidence type="ECO:0000313" key="1">
    <source>
        <dbReference type="EMBL" id="GIM97908.1"/>
    </source>
</evidence>
<protein>
    <submittedName>
        <fullName evidence="1">Uncharacterized protein</fullName>
    </submittedName>
</protein>
<dbReference type="AlphaFoldDB" id="A0A919WD16"/>
<name>A0A919WD16_9ACTN</name>
<evidence type="ECO:0000313" key="2">
    <source>
        <dbReference type="Proteomes" id="UP000677082"/>
    </source>
</evidence>
<sequence>MPSGKWNPTYGLSLRRFGEATHPFGQNGPYKHCKIGHLTLLCGPDRDIVRPAAIHYDRARPASDTPALR</sequence>
<dbReference type="EMBL" id="BOQN01000168">
    <property type="protein sequence ID" value="GIM97908.1"/>
    <property type="molecule type" value="Genomic_DNA"/>
</dbReference>
<organism evidence="1 2">
    <name type="scientific">Paractinoplanes toevensis</name>
    <dbReference type="NCBI Taxonomy" id="571911"/>
    <lineage>
        <taxon>Bacteria</taxon>
        <taxon>Bacillati</taxon>
        <taxon>Actinomycetota</taxon>
        <taxon>Actinomycetes</taxon>
        <taxon>Micromonosporales</taxon>
        <taxon>Micromonosporaceae</taxon>
        <taxon>Paractinoplanes</taxon>
    </lineage>
</organism>
<proteinExistence type="predicted"/>
<gene>
    <name evidence="1" type="ORF">Ato02nite_097010</name>
</gene>
<dbReference type="Proteomes" id="UP000677082">
    <property type="component" value="Unassembled WGS sequence"/>
</dbReference>
<keyword evidence="2" id="KW-1185">Reference proteome</keyword>
<comment type="caution">
    <text evidence="1">The sequence shown here is derived from an EMBL/GenBank/DDBJ whole genome shotgun (WGS) entry which is preliminary data.</text>
</comment>